<comment type="caution">
    <text evidence="2">The sequence shown here is derived from an EMBL/GenBank/DDBJ whole genome shotgun (WGS) entry which is preliminary data.</text>
</comment>
<dbReference type="RefSeq" id="WP_189169170.1">
    <property type="nucleotide sequence ID" value="NZ_BMQB01000002.1"/>
</dbReference>
<dbReference type="EMBL" id="BMQB01000002">
    <property type="protein sequence ID" value="GGJ85257.1"/>
    <property type="molecule type" value="Genomic_DNA"/>
</dbReference>
<organism evidence="2 3">
    <name type="scientific">Pilimelia anulata</name>
    <dbReference type="NCBI Taxonomy" id="53371"/>
    <lineage>
        <taxon>Bacteria</taxon>
        <taxon>Bacillati</taxon>
        <taxon>Actinomycetota</taxon>
        <taxon>Actinomycetes</taxon>
        <taxon>Micromonosporales</taxon>
        <taxon>Micromonosporaceae</taxon>
        <taxon>Pilimelia</taxon>
    </lineage>
</organism>
<feature type="signal peptide" evidence="1">
    <location>
        <begin position="1"/>
        <end position="27"/>
    </location>
</feature>
<accession>A0A8J3B864</accession>
<dbReference type="InterPro" id="IPR038482">
    <property type="entry name" value="Tp34-type_sf"/>
</dbReference>
<feature type="chain" id="PRO_5039498169" description="Lipoprotein" evidence="1">
    <location>
        <begin position="28"/>
        <end position="191"/>
    </location>
</feature>
<keyword evidence="3" id="KW-1185">Reference proteome</keyword>
<sequence>MLKGPLTALTAALLTLGAAGCCTRNRAAAAAPGPGVPAGVAAEHAALAGEVAAAGGETTVGDWRVAYVVEKPRGWFTVAGGTHTLRKPAAGETHHLTVVPIEAATGRIVPDVPVTLQVLDAAGRPVDQRRLWFLRDSYYHYAHNFAVPRAGVYTLRATLGTPAFARYGADGDTPALSRGTVALFPGVRLNP</sequence>
<dbReference type="Gene3D" id="2.60.40.2480">
    <property type="entry name" value="Periplasmic metal-binding protein Tp34-type"/>
    <property type="match status" value="1"/>
</dbReference>
<name>A0A8J3B864_9ACTN</name>
<dbReference type="Proteomes" id="UP000649739">
    <property type="component" value="Unassembled WGS sequence"/>
</dbReference>
<protein>
    <recommendedName>
        <fullName evidence="4">Lipoprotein</fullName>
    </recommendedName>
</protein>
<evidence type="ECO:0008006" key="4">
    <source>
        <dbReference type="Google" id="ProtNLM"/>
    </source>
</evidence>
<gene>
    <name evidence="2" type="ORF">GCM10010123_13690</name>
</gene>
<keyword evidence="1" id="KW-0732">Signal</keyword>
<reference evidence="2" key="2">
    <citation type="submission" date="2020-09" db="EMBL/GenBank/DDBJ databases">
        <authorList>
            <person name="Sun Q."/>
            <person name="Ohkuma M."/>
        </authorList>
    </citation>
    <scope>NUCLEOTIDE SEQUENCE</scope>
    <source>
        <strain evidence="2">JCM 3090</strain>
    </source>
</reference>
<evidence type="ECO:0000313" key="3">
    <source>
        <dbReference type="Proteomes" id="UP000649739"/>
    </source>
</evidence>
<evidence type="ECO:0000313" key="2">
    <source>
        <dbReference type="EMBL" id="GGJ85257.1"/>
    </source>
</evidence>
<dbReference type="PROSITE" id="PS51257">
    <property type="entry name" value="PROKAR_LIPOPROTEIN"/>
    <property type="match status" value="1"/>
</dbReference>
<reference evidence="2" key="1">
    <citation type="journal article" date="2014" name="Int. J. Syst. Evol. Microbiol.">
        <title>Complete genome sequence of Corynebacterium casei LMG S-19264T (=DSM 44701T), isolated from a smear-ripened cheese.</title>
        <authorList>
            <consortium name="US DOE Joint Genome Institute (JGI-PGF)"/>
            <person name="Walter F."/>
            <person name="Albersmeier A."/>
            <person name="Kalinowski J."/>
            <person name="Ruckert C."/>
        </authorList>
    </citation>
    <scope>NUCLEOTIDE SEQUENCE</scope>
    <source>
        <strain evidence="2">JCM 3090</strain>
    </source>
</reference>
<dbReference type="AlphaFoldDB" id="A0A8J3B864"/>
<proteinExistence type="predicted"/>
<evidence type="ECO:0000256" key="1">
    <source>
        <dbReference type="SAM" id="SignalP"/>
    </source>
</evidence>